<dbReference type="AlphaFoldDB" id="A0A0V8M2L6"/>
<dbReference type="Gene3D" id="3.40.50.2300">
    <property type="match status" value="1"/>
</dbReference>
<keyword evidence="4" id="KW-0804">Transcription</keyword>
<feature type="domain" description="HTH luxR-type" evidence="6">
    <location>
        <begin position="156"/>
        <end position="221"/>
    </location>
</feature>
<keyword evidence="1" id="KW-0597">Phosphoprotein</keyword>
<dbReference type="CDD" id="cd06170">
    <property type="entry name" value="LuxR_C_like"/>
    <property type="match status" value="1"/>
</dbReference>
<dbReference type="Pfam" id="PF00196">
    <property type="entry name" value="GerE"/>
    <property type="match status" value="1"/>
</dbReference>
<dbReference type="InterPro" id="IPR001789">
    <property type="entry name" value="Sig_transdc_resp-reg_receiver"/>
</dbReference>
<dbReference type="Proteomes" id="UP000218257">
    <property type="component" value="Chromosome"/>
</dbReference>
<feature type="domain" description="Response regulatory" evidence="7">
    <location>
        <begin position="8"/>
        <end position="122"/>
    </location>
</feature>
<evidence type="ECO:0000313" key="11">
    <source>
        <dbReference type="Proteomes" id="UP000218257"/>
    </source>
</evidence>
<sequence length="225" mass="24892">MEDNSKIRVMVIDEQPFFRAGVAQALSDNNFEILPTDTHRDPMEQIESSLPDVVLLGSDLVAYSGLDLGRRIVRTFPNTKVIILSPNPNDTELFECIRTAAVACLKKSSTADELIETIRRANRGEYPINESLMTSPNLAKQVLAQFQDVSLLGKDASNFVTPLTNREKQILTLIANGNTNKQIANNLEISEQTIKNHVSAILRKLNANDRAHAVVVAIRCGLINI</sequence>
<evidence type="ECO:0000256" key="1">
    <source>
        <dbReference type="ARBA" id="ARBA00022553"/>
    </source>
</evidence>
<accession>A0A0V8M2L6</accession>
<dbReference type="InterPro" id="IPR058245">
    <property type="entry name" value="NreC/VraR/RcsB-like_REC"/>
</dbReference>
<dbReference type="PROSITE" id="PS50043">
    <property type="entry name" value="HTH_LUXR_2"/>
    <property type="match status" value="1"/>
</dbReference>
<protein>
    <submittedName>
        <fullName evidence="8">LuxR family DNA-binding response regulator</fullName>
    </submittedName>
    <submittedName>
        <fullName evidence="9">LuxR family transcriptional regulator</fullName>
    </submittedName>
</protein>
<gene>
    <name evidence="9" type="ORF">DA01_05000</name>
    <name evidence="8" type="ORF">DEHALATV1_1123</name>
</gene>
<name>A0A0V8M2L6_9CHLR</name>
<dbReference type="PRINTS" id="PR00038">
    <property type="entry name" value="HTHLUXR"/>
</dbReference>
<dbReference type="RefSeq" id="WP_058292492.1">
    <property type="nucleotide sequence ID" value="NZ_AP017649.1"/>
</dbReference>
<evidence type="ECO:0000256" key="4">
    <source>
        <dbReference type="ARBA" id="ARBA00023163"/>
    </source>
</evidence>
<reference evidence="8 11" key="2">
    <citation type="journal article" date="2017" name="Sci. Rep.">
        <title>Isolation and genomic characterization of a Dehalococcoides strain suggests genomic rearrangement during culture.</title>
        <authorList>
            <person name="Yohda M."/>
            <person name="Ikegami K."/>
            <person name="Aita Y."/>
            <person name="Kitajima M."/>
            <person name="Takechi A."/>
            <person name="Iwamoto M."/>
            <person name="Fukuda T."/>
            <person name="Tamura N."/>
            <person name="Shibasaki J."/>
            <person name="Koike S."/>
            <person name="Komatsu D."/>
            <person name="Miyagi S."/>
            <person name="Nishimura M."/>
            <person name="Uchino Y."/>
            <person name="Shiroma A."/>
            <person name="Shimoji M."/>
            <person name="Tamotsu H."/>
            <person name="Ashimine N."/>
            <person name="Shinzato M."/>
            <person name="Ohki S."/>
            <person name="Nakano K."/>
            <person name="Teruya K."/>
            <person name="Satou K."/>
            <person name="Hirano T."/>
            <person name="Yagi O."/>
        </authorList>
    </citation>
    <scope>NUCLEOTIDE SEQUENCE [LARGE SCALE GENOMIC DNA]</scope>
    <source>
        <strain evidence="8 11">UCH-ATV1</strain>
    </source>
</reference>
<dbReference type="SMART" id="SM00421">
    <property type="entry name" value="HTH_LUXR"/>
    <property type="match status" value="1"/>
</dbReference>
<dbReference type="GO" id="GO:0003677">
    <property type="term" value="F:DNA binding"/>
    <property type="evidence" value="ECO:0007669"/>
    <property type="project" value="UniProtKB-KW"/>
</dbReference>
<dbReference type="GO" id="GO:0006355">
    <property type="term" value="P:regulation of DNA-templated transcription"/>
    <property type="evidence" value="ECO:0007669"/>
    <property type="project" value="InterPro"/>
</dbReference>
<dbReference type="InterPro" id="IPR000792">
    <property type="entry name" value="Tscrpt_reg_LuxR_C"/>
</dbReference>
<keyword evidence="3 8" id="KW-0238">DNA-binding</keyword>
<dbReference type="InterPro" id="IPR011006">
    <property type="entry name" value="CheY-like_superfamily"/>
</dbReference>
<dbReference type="PANTHER" id="PTHR43214:SF24">
    <property type="entry name" value="TRANSCRIPTIONAL REGULATORY PROTEIN NARL-RELATED"/>
    <property type="match status" value="1"/>
</dbReference>
<evidence type="ECO:0000256" key="3">
    <source>
        <dbReference type="ARBA" id="ARBA00023125"/>
    </source>
</evidence>
<dbReference type="InterPro" id="IPR039420">
    <property type="entry name" value="WalR-like"/>
</dbReference>
<dbReference type="Proteomes" id="UP000053577">
    <property type="component" value="Unassembled WGS sequence"/>
</dbReference>
<evidence type="ECO:0000256" key="5">
    <source>
        <dbReference type="PROSITE-ProRule" id="PRU00169"/>
    </source>
</evidence>
<evidence type="ECO:0000259" key="7">
    <source>
        <dbReference type="PROSITE" id="PS50110"/>
    </source>
</evidence>
<dbReference type="PROSITE" id="PS00622">
    <property type="entry name" value="HTH_LUXR_1"/>
    <property type="match status" value="1"/>
</dbReference>
<proteinExistence type="predicted"/>
<keyword evidence="2" id="KW-0805">Transcription regulation</keyword>
<dbReference type="OrthoDB" id="9787019at2"/>
<organism evidence="9 10">
    <name type="scientific">Dehalococcoides mccartyi</name>
    <dbReference type="NCBI Taxonomy" id="61435"/>
    <lineage>
        <taxon>Bacteria</taxon>
        <taxon>Bacillati</taxon>
        <taxon>Chloroflexota</taxon>
        <taxon>Dehalococcoidia</taxon>
        <taxon>Dehalococcoidales</taxon>
        <taxon>Dehalococcoidaceae</taxon>
        <taxon>Dehalococcoides</taxon>
    </lineage>
</organism>
<reference evidence="9 10" key="1">
    <citation type="journal article" date="2015" name="Sci. Rep.">
        <title>A comparative genomics and reductive dehalogenase gene transcription study of two chloroethene-respiring bacteria, Dehalococcoides mccartyi strains MB and 11a.</title>
        <authorList>
            <person name="Low A."/>
            <person name="Shen Z."/>
            <person name="Cheng D."/>
            <person name="Rogers M.J."/>
            <person name="Lee P.K."/>
            <person name="He J."/>
        </authorList>
    </citation>
    <scope>NUCLEOTIDE SEQUENCE [LARGE SCALE GENOMIC DNA]</scope>
    <source>
        <strain evidence="9 10">MB</strain>
    </source>
</reference>
<evidence type="ECO:0000256" key="2">
    <source>
        <dbReference type="ARBA" id="ARBA00023015"/>
    </source>
</evidence>
<dbReference type="EMBL" id="AP017649">
    <property type="protein sequence ID" value="BAZ97751.1"/>
    <property type="molecule type" value="Genomic_DNA"/>
</dbReference>
<dbReference type="CDD" id="cd17535">
    <property type="entry name" value="REC_NarL-like"/>
    <property type="match status" value="1"/>
</dbReference>
<dbReference type="PANTHER" id="PTHR43214">
    <property type="entry name" value="TWO-COMPONENT RESPONSE REGULATOR"/>
    <property type="match status" value="1"/>
</dbReference>
<dbReference type="InterPro" id="IPR016032">
    <property type="entry name" value="Sig_transdc_resp-reg_C-effctor"/>
</dbReference>
<dbReference type="EMBL" id="JGYD01000018">
    <property type="protein sequence ID" value="KSV18002.1"/>
    <property type="molecule type" value="Genomic_DNA"/>
</dbReference>
<evidence type="ECO:0000313" key="8">
    <source>
        <dbReference type="EMBL" id="BAZ97751.1"/>
    </source>
</evidence>
<dbReference type="SUPFAM" id="SSF46894">
    <property type="entry name" value="C-terminal effector domain of the bipartite response regulators"/>
    <property type="match status" value="1"/>
</dbReference>
<evidence type="ECO:0000259" key="6">
    <source>
        <dbReference type="PROSITE" id="PS50043"/>
    </source>
</evidence>
<dbReference type="PATRIC" id="fig|61435.5.peg.985"/>
<evidence type="ECO:0000313" key="9">
    <source>
        <dbReference type="EMBL" id="KSV18002.1"/>
    </source>
</evidence>
<dbReference type="PROSITE" id="PS50110">
    <property type="entry name" value="RESPONSE_REGULATORY"/>
    <property type="match status" value="1"/>
</dbReference>
<comment type="caution">
    <text evidence="5">Lacks conserved residue(s) required for the propagation of feature annotation.</text>
</comment>
<dbReference type="eggNOG" id="COG2197">
    <property type="taxonomic scope" value="Bacteria"/>
</dbReference>
<dbReference type="GO" id="GO:0000160">
    <property type="term" value="P:phosphorelay signal transduction system"/>
    <property type="evidence" value="ECO:0007669"/>
    <property type="project" value="InterPro"/>
</dbReference>
<dbReference type="SUPFAM" id="SSF52172">
    <property type="entry name" value="CheY-like"/>
    <property type="match status" value="1"/>
</dbReference>
<dbReference type="Pfam" id="PF00072">
    <property type="entry name" value="Response_reg"/>
    <property type="match status" value="1"/>
</dbReference>
<evidence type="ECO:0000313" key="10">
    <source>
        <dbReference type="Proteomes" id="UP000053577"/>
    </source>
</evidence>
<dbReference type="SMART" id="SM00448">
    <property type="entry name" value="REC"/>
    <property type="match status" value="1"/>
</dbReference>